<evidence type="ECO:0000313" key="8">
    <source>
        <dbReference type="Proteomes" id="UP000005018"/>
    </source>
</evidence>
<keyword evidence="8" id="KW-1185">Reference proteome</keyword>
<evidence type="ECO:0000256" key="4">
    <source>
        <dbReference type="SAM" id="MobiDB-lite"/>
    </source>
</evidence>
<feature type="compositionally biased region" description="Acidic residues" evidence="4">
    <location>
        <begin position="151"/>
        <end position="162"/>
    </location>
</feature>
<feature type="compositionally biased region" description="Basic and acidic residues" evidence="4">
    <location>
        <begin position="308"/>
        <end position="318"/>
    </location>
</feature>
<dbReference type="RefSeq" id="XP_003868620.1">
    <property type="nucleotide sequence ID" value="XM_003868572.1"/>
</dbReference>
<dbReference type="HOGENOM" id="CLU_018300_0_0_1"/>
<dbReference type="GeneID" id="14539834"/>
<evidence type="ECO:0000313" key="7">
    <source>
        <dbReference type="EMBL" id="CCG25716.1"/>
    </source>
</evidence>
<gene>
    <name evidence="7" type="ORF">CORT_0C03410</name>
</gene>
<dbReference type="InterPro" id="IPR029188">
    <property type="entry name" value="Rrp14_N"/>
</dbReference>
<dbReference type="GO" id="GO:0003677">
    <property type="term" value="F:DNA binding"/>
    <property type="evidence" value="ECO:0007669"/>
    <property type="project" value="TreeGrafter"/>
</dbReference>
<comment type="subcellular location">
    <subcellularLocation>
        <location evidence="1">Nucleus</location>
    </subcellularLocation>
</comment>
<accession>H8X3S8</accession>
<proteinExistence type="inferred from homology"/>
<name>H8X3S8_CANO9</name>
<dbReference type="Proteomes" id="UP000005018">
    <property type="component" value="Chromosome 3"/>
</dbReference>
<organism evidence="7 8">
    <name type="scientific">Candida orthopsilosis (strain 90-125)</name>
    <name type="common">Yeast</name>
    <dbReference type="NCBI Taxonomy" id="1136231"/>
    <lineage>
        <taxon>Eukaryota</taxon>
        <taxon>Fungi</taxon>
        <taxon>Dikarya</taxon>
        <taxon>Ascomycota</taxon>
        <taxon>Saccharomycotina</taxon>
        <taxon>Pichiomycetes</taxon>
        <taxon>Debaryomycetaceae</taxon>
        <taxon>Candida/Lodderomyces clade</taxon>
        <taxon>Candida</taxon>
    </lineage>
</organism>
<dbReference type="EMBL" id="HE681721">
    <property type="protein sequence ID" value="CCG25716.1"/>
    <property type="molecule type" value="Genomic_DNA"/>
</dbReference>
<evidence type="ECO:0000256" key="1">
    <source>
        <dbReference type="ARBA" id="ARBA00004123"/>
    </source>
</evidence>
<dbReference type="eggNOG" id="KOG2885">
    <property type="taxonomic scope" value="Eukaryota"/>
</dbReference>
<feature type="compositionally biased region" description="Acidic residues" evidence="4">
    <location>
        <begin position="128"/>
        <end position="140"/>
    </location>
</feature>
<dbReference type="Pfam" id="PF04935">
    <property type="entry name" value="SURF6"/>
    <property type="match status" value="1"/>
</dbReference>
<feature type="domain" description="Ribosomal RNA-processing protein 14 N-terminal" evidence="6">
    <location>
        <begin position="8"/>
        <end position="54"/>
    </location>
</feature>
<feature type="region of interest" description="Disordered" evidence="4">
    <location>
        <begin position="40"/>
        <end position="63"/>
    </location>
</feature>
<evidence type="ECO:0000259" key="6">
    <source>
        <dbReference type="Pfam" id="PF15459"/>
    </source>
</evidence>
<feature type="compositionally biased region" description="Acidic residues" evidence="4">
    <location>
        <begin position="107"/>
        <end position="120"/>
    </location>
</feature>
<evidence type="ECO:0000256" key="3">
    <source>
        <dbReference type="ARBA" id="ARBA00023242"/>
    </source>
</evidence>
<keyword evidence="3" id="KW-0539">Nucleus</keyword>
<feature type="compositionally biased region" description="Acidic residues" evidence="4">
    <location>
        <begin position="246"/>
        <end position="270"/>
    </location>
</feature>
<protein>
    <submittedName>
        <fullName evidence="7">Rrp14 protein</fullName>
    </submittedName>
</protein>
<feature type="compositionally biased region" description="Basic and acidic residues" evidence="4">
    <location>
        <begin position="175"/>
        <end position="206"/>
    </location>
</feature>
<feature type="compositionally biased region" description="Basic and acidic residues" evidence="4">
    <location>
        <begin position="331"/>
        <end position="342"/>
    </location>
</feature>
<feature type="compositionally biased region" description="Basic and acidic residues" evidence="4">
    <location>
        <begin position="395"/>
        <end position="408"/>
    </location>
</feature>
<dbReference type="GO" id="GO:0042274">
    <property type="term" value="P:ribosomal small subunit biogenesis"/>
    <property type="evidence" value="ECO:0007669"/>
    <property type="project" value="TreeGrafter"/>
</dbReference>
<dbReference type="PANTHER" id="PTHR14369:SF0">
    <property type="entry name" value="SURFEIT LOCUS PROTEIN 6"/>
    <property type="match status" value="1"/>
</dbReference>
<dbReference type="KEGG" id="cot:CORT_0C03410"/>
<dbReference type="Pfam" id="PF15459">
    <property type="entry name" value="RRP14"/>
    <property type="match status" value="1"/>
</dbReference>
<dbReference type="AlphaFoldDB" id="H8X3S8"/>
<dbReference type="GO" id="GO:0042273">
    <property type="term" value="P:ribosomal large subunit biogenesis"/>
    <property type="evidence" value="ECO:0007669"/>
    <property type="project" value="TreeGrafter"/>
</dbReference>
<feature type="compositionally biased region" description="Basic and acidic residues" evidence="4">
    <location>
        <begin position="226"/>
        <end position="245"/>
    </location>
</feature>
<dbReference type="InterPro" id="IPR029190">
    <property type="entry name" value="Rrp14/SURF6_C"/>
</dbReference>
<feature type="region of interest" description="Disordered" evidence="4">
    <location>
        <begin position="368"/>
        <end position="449"/>
    </location>
</feature>
<reference evidence="7 8" key="1">
    <citation type="journal article" date="2012" name="PLoS ONE">
        <title>Sequence and analysis of the genome of the pathogenic yeast Candida orthopsilosis.</title>
        <authorList>
            <person name="Riccombeni A."/>
            <person name="Vidanes G."/>
            <person name="Proux-Wera E."/>
            <person name="Wolfe K.H."/>
            <person name="Butler G."/>
        </authorList>
    </citation>
    <scope>NUCLEOTIDE SEQUENCE [LARGE SCALE GENOMIC DNA]</scope>
    <source>
        <strain evidence="7 8">Co 90-125</strain>
    </source>
</reference>
<dbReference type="GO" id="GO:0005730">
    <property type="term" value="C:nucleolus"/>
    <property type="evidence" value="ECO:0007669"/>
    <property type="project" value="TreeGrafter"/>
</dbReference>
<feature type="compositionally biased region" description="Basic and acidic residues" evidence="4">
    <location>
        <begin position="373"/>
        <end position="384"/>
    </location>
</feature>
<evidence type="ECO:0000256" key="2">
    <source>
        <dbReference type="ARBA" id="ARBA00005904"/>
    </source>
</evidence>
<comment type="similarity">
    <text evidence="2">Belongs to the SURF6 family.</text>
</comment>
<dbReference type="PANTHER" id="PTHR14369">
    <property type="entry name" value="SURFEIT LOCUS PROTEIN 6"/>
    <property type="match status" value="1"/>
</dbReference>
<dbReference type="GO" id="GO:0003723">
    <property type="term" value="F:RNA binding"/>
    <property type="evidence" value="ECO:0007669"/>
    <property type="project" value="TreeGrafter"/>
</dbReference>
<feature type="compositionally biased region" description="Basic and acidic residues" evidence="4">
    <location>
        <begin position="76"/>
        <end position="87"/>
    </location>
</feature>
<feature type="domain" description="Ribosomal RNA-processing protein 14/surfeit locus protein 6 C-terminal" evidence="5">
    <location>
        <begin position="227"/>
        <end position="412"/>
    </location>
</feature>
<feature type="compositionally biased region" description="Polar residues" evidence="4">
    <location>
        <begin position="282"/>
        <end position="294"/>
    </location>
</feature>
<feature type="compositionally biased region" description="Polar residues" evidence="4">
    <location>
        <begin position="92"/>
        <end position="101"/>
    </location>
</feature>
<sequence>MSNSLEERLKEHSSAFDSLLSLIPAKYFYDDATQDQWQQKKASKAEAKQKKKAKFNTSLKESANEYQNSYATAKDVMENKQQKENAKHITSKKINVSNGSSIKGEKEEEEEEEVLPEEGSDVSNQSSVEEEEEGEEEEEVLITPQTHLIFDDEGNEIEDQEQEPNTKQKKNGKSKKPELSEEEEAKRKENLAKLKEKLESKINNLREKRKAVGTKTAGAPTSREQILAERRRREESKQQKRKHEELEENDDVEDNDSGESEDERSNDEEDHAVLYGNIAFSDGSQLTSNLSSIRRSADKKKKQGPANKDIKAHLLKLEQKKRKLENLSQEEQAKQKEKDKWQRVMSQAEGIKLKDDEKLLKKALKRKEKKKLKSELEWKERQQVVKDTVSARAKRREENLKARKDGKGQKRKNLPKLRKFTGVVNKNKNGQNKKKRAGFEGSAKSRSKK</sequence>
<dbReference type="OrthoDB" id="444809at2759"/>
<dbReference type="InterPro" id="IPR007019">
    <property type="entry name" value="SURF6"/>
</dbReference>
<feature type="compositionally biased region" description="Basic residues" evidence="4">
    <location>
        <begin position="409"/>
        <end position="419"/>
    </location>
</feature>
<evidence type="ECO:0000259" key="5">
    <source>
        <dbReference type="Pfam" id="PF04935"/>
    </source>
</evidence>
<feature type="region of interest" description="Disordered" evidence="4">
    <location>
        <begin position="76"/>
        <end position="348"/>
    </location>
</feature>